<keyword evidence="2" id="KW-1185">Reference proteome</keyword>
<evidence type="ECO:0000313" key="1">
    <source>
        <dbReference type="EMBL" id="VCW83955.1"/>
    </source>
</evidence>
<sequence>LVVSCTFETCRCRLASLSSSIVTAEERALRDNISGHSLRAKALRCFRPGCVFHPRFRVSSSCEAAALRLPRCPPRPGIRLTVFNDGQEGPWR</sequence>
<name>A0A9X9LRQ1_GULGU</name>
<evidence type="ECO:0000313" key="2">
    <source>
        <dbReference type="Proteomes" id="UP000269945"/>
    </source>
</evidence>
<gene>
    <name evidence="1" type="ORF">BN2614_LOCUS1</name>
</gene>
<dbReference type="Proteomes" id="UP000269945">
    <property type="component" value="Unassembled WGS sequence"/>
</dbReference>
<reference evidence="1 2" key="1">
    <citation type="submission" date="2018-10" db="EMBL/GenBank/DDBJ databases">
        <authorList>
            <person name="Ekblom R."/>
            <person name="Jareborg N."/>
        </authorList>
    </citation>
    <scope>NUCLEOTIDE SEQUENCE [LARGE SCALE GENOMIC DNA]</scope>
    <source>
        <tissue evidence="1">Muscle</tissue>
    </source>
</reference>
<proteinExistence type="predicted"/>
<organism evidence="1 2">
    <name type="scientific">Gulo gulo</name>
    <name type="common">Wolverine</name>
    <name type="synonym">Gluton</name>
    <dbReference type="NCBI Taxonomy" id="48420"/>
    <lineage>
        <taxon>Eukaryota</taxon>
        <taxon>Metazoa</taxon>
        <taxon>Chordata</taxon>
        <taxon>Craniata</taxon>
        <taxon>Vertebrata</taxon>
        <taxon>Euteleostomi</taxon>
        <taxon>Mammalia</taxon>
        <taxon>Eutheria</taxon>
        <taxon>Laurasiatheria</taxon>
        <taxon>Carnivora</taxon>
        <taxon>Caniformia</taxon>
        <taxon>Musteloidea</taxon>
        <taxon>Mustelidae</taxon>
        <taxon>Guloninae</taxon>
        <taxon>Gulo</taxon>
    </lineage>
</organism>
<feature type="non-terminal residue" evidence="1">
    <location>
        <position position="1"/>
    </location>
</feature>
<comment type="caution">
    <text evidence="1">The sequence shown here is derived from an EMBL/GenBank/DDBJ whole genome shotgun (WGS) entry which is preliminary data.</text>
</comment>
<accession>A0A9X9LRQ1</accession>
<dbReference type="EMBL" id="CYRY02013251">
    <property type="protein sequence ID" value="VCW83955.1"/>
    <property type="molecule type" value="Genomic_DNA"/>
</dbReference>
<protein>
    <submittedName>
        <fullName evidence="1">Uncharacterized protein</fullName>
    </submittedName>
</protein>
<dbReference type="AlphaFoldDB" id="A0A9X9LRQ1"/>